<dbReference type="InterPro" id="IPR047088">
    <property type="entry name" value="ORC5_C"/>
</dbReference>
<dbReference type="GO" id="GO:0006260">
    <property type="term" value="P:DNA replication"/>
    <property type="evidence" value="ECO:0007669"/>
    <property type="project" value="UniProtKB-KW"/>
</dbReference>
<dbReference type="Gene3D" id="3.40.50.300">
    <property type="entry name" value="P-loop containing nucleotide triphosphate hydrolases"/>
    <property type="match status" value="1"/>
</dbReference>
<accession>A0ABD0VH62</accession>
<dbReference type="GO" id="GO:0005634">
    <property type="term" value="C:nucleus"/>
    <property type="evidence" value="ECO:0007669"/>
    <property type="project" value="UniProtKB-SubCell"/>
</dbReference>
<dbReference type="InterPro" id="IPR027417">
    <property type="entry name" value="P-loop_NTPase"/>
</dbReference>
<evidence type="ECO:0000256" key="4">
    <source>
        <dbReference type="SAM" id="MobiDB-lite"/>
    </source>
</evidence>
<dbReference type="InterPro" id="IPR048866">
    <property type="entry name" value="ORC5_lid"/>
</dbReference>
<sequence length="538" mass="60541">MAKDGVIPLSPGRKTRSSSHLSPSKPSPQHVCPFSSQTESQELIHCLWSSEEPISLATLISLLPGRKSQILEILRLVGSLNSPMFPLLIYGGPSNGKTISILQIFRYLNRPFVYAGCRTCYSPRILFDSILRQLLLHGRNPIKGNSGTKRCEKPSEFIDLLRIALVQAINALRERNLKPGSEEVDRGEMIYLIFDNFELLRSWDKNSNIVPLLLRIHEILKIPEVGIIYISSSTPDAYYLCTGSIEPITIYFPDYTLEDLHGIFMRNQPNPKLYSSFLSVVLKPFFRVTRRVDELSVAFQPLFQKYCKPLVDQSVVPDEAMKRKLFDNLQPDVTASLNDLFMVPSRSSHQIEQEGDLQKKGIRKSNRKEASNELDFHMSMSAKYLLLSAFIASRNPATLDASLFDSSGGLINRKRNNRNSQMSMDRKDSMAEEILLKGPGSFPLERLLAIFQCITSVAESMVEEEQCENGAAIESESVGLTSDVLLQLSALCNANFICKSGSCPLEGSTRYRCTVDEEMAVRVAKSINFPLSSYLYRR</sequence>
<keyword evidence="2" id="KW-0235">DNA replication</keyword>
<dbReference type="PANTHER" id="PTHR12705">
    <property type="entry name" value="ORIGIN RECOGNITION COMPLEX SUBUNIT 5"/>
    <property type="match status" value="1"/>
</dbReference>
<feature type="compositionally biased region" description="Basic and acidic residues" evidence="4">
    <location>
        <begin position="349"/>
        <end position="359"/>
    </location>
</feature>
<keyword evidence="8" id="KW-1185">Reference proteome</keyword>
<dbReference type="InterPro" id="IPR020796">
    <property type="entry name" value="ORC5"/>
</dbReference>
<dbReference type="Pfam" id="PF14630">
    <property type="entry name" value="ORC5_C"/>
    <property type="match status" value="1"/>
</dbReference>
<comment type="subcellular location">
    <subcellularLocation>
        <location evidence="1">Nucleus</location>
    </subcellularLocation>
</comment>
<evidence type="ECO:0000256" key="2">
    <source>
        <dbReference type="ARBA" id="ARBA00022705"/>
    </source>
</evidence>
<reference evidence="7 8" key="1">
    <citation type="journal article" date="2024" name="Plant Biotechnol. J.">
        <title>Dendrobium thyrsiflorum genome and its molecular insights into genes involved in important horticultural traits.</title>
        <authorList>
            <person name="Chen B."/>
            <person name="Wang J.Y."/>
            <person name="Zheng P.J."/>
            <person name="Li K.L."/>
            <person name="Liang Y.M."/>
            <person name="Chen X.F."/>
            <person name="Zhang C."/>
            <person name="Zhao X."/>
            <person name="He X."/>
            <person name="Zhang G.Q."/>
            <person name="Liu Z.J."/>
            <person name="Xu Q."/>
        </authorList>
    </citation>
    <scope>NUCLEOTIDE SEQUENCE [LARGE SCALE GENOMIC DNA]</scope>
    <source>
        <strain evidence="7">GZMU011</strain>
    </source>
</reference>
<dbReference type="PANTHER" id="PTHR12705:SF0">
    <property type="entry name" value="ORIGIN RECOGNITION COMPLEX SUBUNIT 5"/>
    <property type="match status" value="1"/>
</dbReference>
<name>A0ABD0VH62_DENTH</name>
<feature type="region of interest" description="Disordered" evidence="4">
    <location>
        <begin position="1"/>
        <end position="32"/>
    </location>
</feature>
<evidence type="ECO:0000256" key="3">
    <source>
        <dbReference type="ARBA" id="ARBA00023242"/>
    </source>
</evidence>
<feature type="region of interest" description="Disordered" evidence="4">
    <location>
        <begin position="346"/>
        <end position="368"/>
    </location>
</feature>
<organism evidence="7 8">
    <name type="scientific">Dendrobium thyrsiflorum</name>
    <name type="common">Pinecone-like raceme dendrobium</name>
    <name type="synonym">Orchid</name>
    <dbReference type="NCBI Taxonomy" id="117978"/>
    <lineage>
        <taxon>Eukaryota</taxon>
        <taxon>Viridiplantae</taxon>
        <taxon>Streptophyta</taxon>
        <taxon>Embryophyta</taxon>
        <taxon>Tracheophyta</taxon>
        <taxon>Spermatophyta</taxon>
        <taxon>Magnoliopsida</taxon>
        <taxon>Liliopsida</taxon>
        <taxon>Asparagales</taxon>
        <taxon>Orchidaceae</taxon>
        <taxon>Epidendroideae</taxon>
        <taxon>Malaxideae</taxon>
        <taxon>Dendrobiinae</taxon>
        <taxon>Dendrobium</taxon>
    </lineage>
</organism>
<dbReference type="Pfam" id="PF21639">
    <property type="entry name" value="ORC5_lid"/>
    <property type="match status" value="1"/>
</dbReference>
<comment type="caution">
    <text evidence="7">The sequence shown here is derived from an EMBL/GenBank/DDBJ whole genome shotgun (WGS) entry which is preliminary data.</text>
</comment>
<feature type="compositionally biased region" description="Low complexity" evidence="4">
    <location>
        <begin position="18"/>
        <end position="28"/>
    </location>
</feature>
<feature type="domain" description="ORC5 lid" evidence="6">
    <location>
        <begin position="274"/>
        <end position="326"/>
    </location>
</feature>
<evidence type="ECO:0008006" key="9">
    <source>
        <dbReference type="Google" id="ProtNLM"/>
    </source>
</evidence>
<dbReference type="EMBL" id="JANQDX010000005">
    <property type="protein sequence ID" value="KAL0924315.1"/>
    <property type="molecule type" value="Genomic_DNA"/>
</dbReference>
<feature type="domain" description="Origin recognition complex subunit 5 C-terminal" evidence="5">
    <location>
        <begin position="378"/>
        <end position="535"/>
    </location>
</feature>
<dbReference type="FunFam" id="3.40.50.300:FF:002310">
    <property type="entry name" value="Origin of replication complex subunit 5"/>
    <property type="match status" value="1"/>
</dbReference>
<evidence type="ECO:0000259" key="5">
    <source>
        <dbReference type="Pfam" id="PF14630"/>
    </source>
</evidence>
<dbReference type="SUPFAM" id="SSF52540">
    <property type="entry name" value="P-loop containing nucleoside triphosphate hydrolases"/>
    <property type="match status" value="1"/>
</dbReference>
<dbReference type="AlphaFoldDB" id="A0ABD0VH62"/>
<evidence type="ECO:0000313" key="7">
    <source>
        <dbReference type="EMBL" id="KAL0924315.1"/>
    </source>
</evidence>
<proteinExistence type="predicted"/>
<protein>
    <recommendedName>
        <fullName evidence="9">Origin of replication complex subunit 5</fullName>
    </recommendedName>
</protein>
<evidence type="ECO:0000313" key="8">
    <source>
        <dbReference type="Proteomes" id="UP001552299"/>
    </source>
</evidence>
<keyword evidence="3" id="KW-0539">Nucleus</keyword>
<evidence type="ECO:0000256" key="1">
    <source>
        <dbReference type="ARBA" id="ARBA00004123"/>
    </source>
</evidence>
<evidence type="ECO:0000259" key="6">
    <source>
        <dbReference type="Pfam" id="PF21639"/>
    </source>
</evidence>
<dbReference type="Proteomes" id="UP001552299">
    <property type="component" value="Unassembled WGS sequence"/>
</dbReference>
<gene>
    <name evidence="7" type="ORF">M5K25_005131</name>
</gene>